<feature type="domain" description="Aldos-2-ulose dehydratase beta-propeller" evidence="2">
    <location>
        <begin position="128"/>
        <end position="305"/>
    </location>
</feature>
<evidence type="ECO:0000313" key="4">
    <source>
        <dbReference type="Proteomes" id="UP001497453"/>
    </source>
</evidence>
<dbReference type="InterPro" id="IPR035992">
    <property type="entry name" value="Ricin_B-like_lectins"/>
</dbReference>
<dbReference type="Gene3D" id="2.80.10.50">
    <property type="match status" value="1"/>
</dbReference>
<dbReference type="InterPro" id="IPR028994">
    <property type="entry name" value="Integrin_alpha_N"/>
</dbReference>
<sequence>MAFLATSLGCHAHTASSPASMPSFTRDQVEGGRSDGYWIEAFPYHAGDKTGQNLIGYGLGFENTTSKVEMFINPFNPKNKTSNWDRRQLAALEFPVSMTYADISGNGYNDVIISDKYGPSMDDIWPDGGRVSWLEDTGDTNAENWTRRTIGASPGMHRLKAGHFTRTDRVQICAAPIVVKSSDLTTPAPIIIFTAPDDPKSTQDNWPSVVITKLHLVHEIIVVPDPQGGLDRLMFAGRDGVNFLWYEKGAWKTFNVGKGLPQDAIPNSPYWGSGSVAVARVDDDYAGYIGSCEGFHGNTVSVYTKSCNASKGIVGIEWTRHVLEDFGPLNDKFTGSIHEVVCADVDGDGVDELLVAMMGSAPPSFDKTGVWCYKPVDLEKGKFSKTKLSNDSAGRIAIADLLSNGRLDFSTISYSVPGYFESPHPSINGYLSTGITAEKLNNEVCFRVPRPATTKFTSELEFLDVAARRLTLVVLPPNTEFKVPVDSAVKVMFGIISWKDTKTGHNEERVLATKPFSRVEMSVHAEHVKSHEEGAVFVLFKKSTTSGQPPYSDMKQVVAHNIIPVPYPDDVRAMTFPWIKVEDTPWANGRFKGLEFYNLVGFHVRFADDSDDIIAHIQLWTAGVGVSAGFHNHVEKSFCEIHACIVNGTGGGGMRWALVDDDRFNPDEPNLDQTGLVVVPDLHEHGPLWRTGLDGFPLLRTNDTVDYSWHAWLAGDKSSSGKQSYDVWVAFEFPSFVTFSGLDSSSLSGRFLIENDDSKPTSVIGLKDNSATDGTPVLALPIGQHQQEWIIARVTGTSLYQIRHAETGSLLAARWPPIAGQALMGTHSPANMSLTSSWSINKQPDGKITLRLAATKDLVMAVAKTKGVSPEEVVLKVAAYEAVPPAWRLKPV</sequence>
<dbReference type="Pfam" id="PF18637">
    <property type="entry name" value="AUDH_Cupin"/>
    <property type="match status" value="1"/>
</dbReference>
<dbReference type="SUPFAM" id="SSF69318">
    <property type="entry name" value="Integrin alpha N-terminal domain"/>
    <property type="match status" value="1"/>
</dbReference>
<organism evidence="3 4">
    <name type="scientific">Somion occarium</name>
    <dbReference type="NCBI Taxonomy" id="3059160"/>
    <lineage>
        <taxon>Eukaryota</taxon>
        <taxon>Fungi</taxon>
        <taxon>Dikarya</taxon>
        <taxon>Basidiomycota</taxon>
        <taxon>Agaricomycotina</taxon>
        <taxon>Agaricomycetes</taxon>
        <taxon>Polyporales</taxon>
        <taxon>Cerrenaceae</taxon>
        <taxon>Somion</taxon>
    </lineage>
</organism>
<dbReference type="Pfam" id="PF22301">
    <property type="entry name" value="AUDH_beta_propeller"/>
    <property type="match status" value="1"/>
</dbReference>
<gene>
    <name evidence="3" type="ORF">GFSPODELE1_LOCUS6943</name>
</gene>
<dbReference type="Gene3D" id="2.60.120.990">
    <property type="match status" value="1"/>
</dbReference>
<dbReference type="EMBL" id="OZ037948">
    <property type="protein sequence ID" value="CAL1708627.1"/>
    <property type="molecule type" value="Genomic_DNA"/>
</dbReference>
<dbReference type="InterPro" id="IPR040887">
    <property type="entry name" value="AUDH_Cupin"/>
</dbReference>
<reference evidence="4" key="1">
    <citation type="submission" date="2024-04" db="EMBL/GenBank/DDBJ databases">
        <authorList>
            <person name="Shaw F."/>
            <person name="Minotto A."/>
        </authorList>
    </citation>
    <scope>NUCLEOTIDE SEQUENCE [LARGE SCALE GENOMIC DNA]</scope>
</reference>
<dbReference type="Proteomes" id="UP001497453">
    <property type="component" value="Chromosome 5"/>
</dbReference>
<dbReference type="InterPro" id="IPR054583">
    <property type="entry name" value="Beta-prop_AUDH"/>
</dbReference>
<protein>
    <recommendedName>
        <fullName evidence="5">Aldos-2-ulose dehydratase/isomerase (AUDH) Cupin domain-containing protein</fullName>
    </recommendedName>
</protein>
<feature type="domain" description="Aldos-2-ulose dehydratase/isomerase (AUDH) Cupin" evidence="1">
    <location>
        <begin position="434"/>
        <end position="734"/>
    </location>
</feature>
<evidence type="ECO:0000259" key="1">
    <source>
        <dbReference type="Pfam" id="PF18637"/>
    </source>
</evidence>
<keyword evidence="4" id="KW-1185">Reference proteome</keyword>
<evidence type="ECO:0000259" key="2">
    <source>
        <dbReference type="Pfam" id="PF22301"/>
    </source>
</evidence>
<evidence type="ECO:0008006" key="5">
    <source>
        <dbReference type="Google" id="ProtNLM"/>
    </source>
</evidence>
<dbReference type="SUPFAM" id="SSF50370">
    <property type="entry name" value="Ricin B-like lectins"/>
    <property type="match status" value="1"/>
</dbReference>
<proteinExistence type="predicted"/>
<name>A0ABP1DPE8_9APHY</name>
<evidence type="ECO:0000313" key="3">
    <source>
        <dbReference type="EMBL" id="CAL1708627.1"/>
    </source>
</evidence>
<accession>A0ABP1DPE8</accession>